<sequence>MRQDEESADLSTAEPELRSVPELLRSERHAVVVGEPGTGKSTLLQRVVRESANWWLAAPPNAPADAAPFGAVMPVRVPASFLVGTPLREAMAASLNAEIGMHLDSPLAPDHFSAPPLPGAEWLVLVDGVDEIMDTRLRTALIAALAVRLGDQESPFRFLVTSRPLPHHELASLRLANIGEWRLRSFDQKDLESFAGAWFRARGRADVDLEVRTFLDRVERSNLRAIIRIPLLAAITVVVHEHSPEPELPIGQAALYRDFLRYLLQVRQESVRVHHELRARLQRYTPAGDRLADWLFEHVGPLLQHLATDLLAGAAESTQDSAARWVAERLPDLPRFVPDWTDRVTDLLRGTGVLLQQADGTLRFLHHSFAEYLAAGPAAEQLDPIAWRRMVVDPARRNHALFTLARWTQQPGHDPTTLVQPLLRHGDDEDLLAVAAVLAHGVRLSASTETEVVERLLGAARGSFGGDFFGALKSLPGWPQVTNGLAEMMASSLVAVDTKVQAARCYASLANPEPAVTALAGIAGNAVHPVVSRVGAAQALADLGESATAVQALSEITNDIAAPVPQRVTAARLLANHGEATTAIAVLSRIAQDPTVNQRDRCAAMIALGELGEHDQAQQLLTGIMDDPNADRLARIWAAEAMVKQGRSDKGIAALISVAQDPEHAAYQRCTAAARLAQTDHRSTGIAILEDIGRDSTRPAYERLSAAERLADIGEHAKARGILIPITRQSLAYGWDKVRAAQALAHAGDRDTAIRILLHLARSPRTTAATQTSAARELAWQGKRPDAIKTLRRIVRSRHRAASNRAYAAQALASCGDLSHARAALLRIARAWHITANARVIAASQLAELGEREQALSVLRRIVHRRFVSAHSKVRAAEELANLGEWHLSLAVLRHIAARPGSRVTGYLARAEAAEALAERCELLVALDTLHDMVRIARSNADRVWAAAKLAEIGDRDGAQRELTSIVLDPSAIPDHRLKAAQAVSSEWGPSLAMALLNTVAQKRTLSTRTRIRAAMDVAKIHDRKAATATLRAMTTNQENALTRLTATAVLLYFWALRRVQARGRRH</sequence>
<keyword evidence="2" id="KW-0067">ATP-binding</keyword>
<dbReference type="InterPro" id="IPR004155">
    <property type="entry name" value="PBS_lyase_HEAT"/>
</dbReference>
<dbReference type="InterPro" id="IPR011990">
    <property type="entry name" value="TPR-like_helical_dom_sf"/>
</dbReference>
<accession>A0A428ZCH3</accession>
<dbReference type="SMART" id="SM00567">
    <property type="entry name" value="EZ_HEAT"/>
    <property type="match status" value="4"/>
</dbReference>
<dbReference type="EMBL" id="QHKI01000011">
    <property type="protein sequence ID" value="RSM85746.1"/>
    <property type="molecule type" value="Genomic_DNA"/>
</dbReference>
<keyword evidence="2" id="KW-0547">Nucleotide-binding</keyword>
<dbReference type="SUPFAM" id="SSF48371">
    <property type="entry name" value="ARM repeat"/>
    <property type="match status" value="1"/>
</dbReference>
<dbReference type="Gene3D" id="3.40.50.300">
    <property type="entry name" value="P-loop containing nucleotide triphosphate hydrolases"/>
    <property type="match status" value="1"/>
</dbReference>
<dbReference type="InterPro" id="IPR016024">
    <property type="entry name" value="ARM-type_fold"/>
</dbReference>
<dbReference type="Proteomes" id="UP000287547">
    <property type="component" value="Unassembled WGS sequence"/>
</dbReference>
<reference evidence="2 3" key="1">
    <citation type="submission" date="2018-05" db="EMBL/GenBank/DDBJ databases">
        <title>Evolution of GPA BGCs.</title>
        <authorList>
            <person name="Waglechner N."/>
            <person name="Wright G.D."/>
        </authorList>
    </citation>
    <scope>NUCLEOTIDE SEQUENCE [LARGE SCALE GENOMIC DNA]</scope>
    <source>
        <strain evidence="2 3">A82846</strain>
    </source>
</reference>
<organism evidence="2 3">
    <name type="scientific">Kibdelosporangium aridum</name>
    <dbReference type="NCBI Taxonomy" id="2030"/>
    <lineage>
        <taxon>Bacteria</taxon>
        <taxon>Bacillati</taxon>
        <taxon>Actinomycetota</taxon>
        <taxon>Actinomycetes</taxon>
        <taxon>Pseudonocardiales</taxon>
        <taxon>Pseudonocardiaceae</taxon>
        <taxon>Kibdelosporangium</taxon>
    </lineage>
</organism>
<protein>
    <submittedName>
        <fullName evidence="2">ATP-binding protein</fullName>
    </submittedName>
</protein>
<dbReference type="GO" id="GO:0005524">
    <property type="term" value="F:ATP binding"/>
    <property type="evidence" value="ECO:0007669"/>
    <property type="project" value="UniProtKB-KW"/>
</dbReference>
<dbReference type="SUPFAM" id="SSF52540">
    <property type="entry name" value="P-loop containing nucleoside triphosphate hydrolases"/>
    <property type="match status" value="1"/>
</dbReference>
<name>A0A428ZCH3_KIBAR</name>
<dbReference type="InterPro" id="IPR027417">
    <property type="entry name" value="P-loop_NTPase"/>
</dbReference>
<evidence type="ECO:0000313" key="3">
    <source>
        <dbReference type="Proteomes" id="UP000287547"/>
    </source>
</evidence>
<feature type="region of interest" description="Disordered" evidence="1">
    <location>
        <begin position="1"/>
        <end position="21"/>
    </location>
</feature>
<dbReference type="AlphaFoldDB" id="A0A428ZCH3"/>
<dbReference type="OrthoDB" id="135105at2"/>
<proteinExistence type="predicted"/>
<gene>
    <name evidence="2" type="ORF">DMH04_16235</name>
</gene>
<dbReference type="Gene3D" id="1.25.40.10">
    <property type="entry name" value="Tetratricopeptide repeat domain"/>
    <property type="match status" value="1"/>
</dbReference>
<dbReference type="RefSeq" id="WP_037267820.1">
    <property type="nucleotide sequence ID" value="NZ_QHKI01000011.1"/>
</dbReference>
<comment type="caution">
    <text evidence="2">The sequence shown here is derived from an EMBL/GenBank/DDBJ whole genome shotgun (WGS) entry which is preliminary data.</text>
</comment>
<evidence type="ECO:0000256" key="1">
    <source>
        <dbReference type="SAM" id="MobiDB-lite"/>
    </source>
</evidence>
<dbReference type="SUPFAM" id="SSF48452">
    <property type="entry name" value="TPR-like"/>
    <property type="match status" value="1"/>
</dbReference>
<evidence type="ECO:0000313" key="2">
    <source>
        <dbReference type="EMBL" id="RSM85746.1"/>
    </source>
</evidence>